<name>A0A853JM89_9FIRM</name>
<sequence length="56" mass="6289">MASDEPGKTHQEESISALSMKIPRFMEKAQHQRSMTGALDNTGFPKASYMEARFGR</sequence>
<organism evidence="1 2">
    <name type="scientific">Eubacterium callanderi</name>
    <dbReference type="NCBI Taxonomy" id="53442"/>
    <lineage>
        <taxon>Bacteria</taxon>
        <taxon>Bacillati</taxon>
        <taxon>Bacillota</taxon>
        <taxon>Clostridia</taxon>
        <taxon>Eubacteriales</taxon>
        <taxon>Eubacteriaceae</taxon>
        <taxon>Eubacterium</taxon>
    </lineage>
</organism>
<evidence type="ECO:0000313" key="2">
    <source>
        <dbReference type="Proteomes" id="UP000586254"/>
    </source>
</evidence>
<gene>
    <name evidence="1" type="ORF">H0N91_04985</name>
</gene>
<reference evidence="1 2" key="1">
    <citation type="submission" date="2020-07" db="EMBL/GenBank/DDBJ databases">
        <title>Organ Donor 1.</title>
        <authorList>
            <person name="Marsh A.J."/>
            <person name="Azcarate-Peril M.A."/>
        </authorList>
    </citation>
    <scope>NUCLEOTIDE SEQUENCE [LARGE SCALE GENOMIC DNA]</scope>
    <source>
        <strain evidence="1 2">AMC0717</strain>
    </source>
</reference>
<accession>A0A853JM89</accession>
<evidence type="ECO:0000313" key="1">
    <source>
        <dbReference type="EMBL" id="NZA37509.1"/>
    </source>
</evidence>
<dbReference type="Proteomes" id="UP000586254">
    <property type="component" value="Unassembled WGS sequence"/>
</dbReference>
<dbReference type="RefSeq" id="WP_154557705.1">
    <property type="nucleotide sequence ID" value="NZ_CABJAI010000005.1"/>
</dbReference>
<proteinExistence type="predicted"/>
<protein>
    <submittedName>
        <fullName evidence="1">Uncharacterized protein</fullName>
    </submittedName>
</protein>
<dbReference type="AlphaFoldDB" id="A0A853JM89"/>
<comment type="caution">
    <text evidence="1">The sequence shown here is derived from an EMBL/GenBank/DDBJ whole genome shotgun (WGS) entry which is preliminary data.</text>
</comment>
<dbReference type="EMBL" id="JACCKS010000004">
    <property type="protein sequence ID" value="NZA37509.1"/>
    <property type="molecule type" value="Genomic_DNA"/>
</dbReference>